<accession>A0A7W3Y7M3</accession>
<evidence type="ECO:0000313" key="3">
    <source>
        <dbReference type="EMBL" id="MBB1068834.1"/>
    </source>
</evidence>
<evidence type="ECO:0000259" key="2">
    <source>
        <dbReference type="Pfam" id="PF25164"/>
    </source>
</evidence>
<dbReference type="Pfam" id="PF06054">
    <property type="entry name" value="CoiA_nuc"/>
    <property type="match status" value="1"/>
</dbReference>
<comment type="caution">
    <text evidence="3">The sequence shown here is derived from an EMBL/GenBank/DDBJ whole genome shotgun (WGS) entry which is preliminary data.</text>
</comment>
<gene>
    <name evidence="3" type="ORF">H5S40_01385</name>
</gene>
<dbReference type="AlphaFoldDB" id="A0A7W3Y7M3"/>
<dbReference type="RefSeq" id="WP_182597565.1">
    <property type="nucleotide sequence ID" value="NZ_JACIVC010000035.1"/>
</dbReference>
<organism evidence="3 4">
    <name type="scientific">Limosilactobacillus albertensis</name>
    <dbReference type="NCBI Taxonomy" id="2759752"/>
    <lineage>
        <taxon>Bacteria</taxon>
        <taxon>Bacillati</taxon>
        <taxon>Bacillota</taxon>
        <taxon>Bacilli</taxon>
        <taxon>Lactobacillales</taxon>
        <taxon>Lactobacillaceae</taxon>
        <taxon>Limosilactobacillus</taxon>
    </lineage>
</organism>
<evidence type="ECO:0000259" key="1">
    <source>
        <dbReference type="Pfam" id="PF06054"/>
    </source>
</evidence>
<dbReference type="Pfam" id="PF25164">
    <property type="entry name" value="CoiA_N"/>
    <property type="match status" value="1"/>
</dbReference>
<protein>
    <submittedName>
        <fullName evidence="3">Competence protein CoiA</fullName>
    </submittedName>
</protein>
<dbReference type="Proteomes" id="UP000518316">
    <property type="component" value="Unassembled WGS sequence"/>
</dbReference>
<sequence length="346" mass="40953">MLIATNKDQLVLADNAKTHHKYYCPGCRQRVVLRRGKYKISHFAHQKGSDCGASEGETVEHLRGKKQIYQWALKKGWQPRLEVYLPSIAQRPDILLKIDGQRVAIEFQCSPLSLERLLERNKGYQQEKIRVWWVLGSPYFRKLGNKKVVQFTQLYHNQFVLLFWDTKAKRLVINQKYWQCSYSKLKFNKKLILCQQISMLKFIQYRSRSRKIKELAITAFNLTGHVLAECPLVCHDLTISWPAMNESIIIWRIGVILILEKFPIFYSWERTSWNKLLFDIGGKNWLRPGCIDPHVICNQVIKQYTLELIRVRIIVKMDNCFVLYRHPQWVDDPQLKVQSEYEKRGA</sequence>
<dbReference type="InterPro" id="IPR010330">
    <property type="entry name" value="CoiA_nuc"/>
</dbReference>
<proteinExistence type="predicted"/>
<reference evidence="3 4" key="1">
    <citation type="submission" date="2020-07" db="EMBL/GenBank/DDBJ databases">
        <title>Description of Limosilactobacillus balticus sp. nov., Limosilactobacillus agrestis sp. nov., Limosilactobacillus albertensis sp. nov., Limosilactobacillus rudii sp. nov., Limosilactobacillus fastidiosus sp. nov., five novel Limosilactobacillus species isolated from the vertebrate gastrointestinal tract, and proposal of 6 subspecies of Limosilactobacillus reuteri adapted to the gastrointestinal tract of specific vertebrate hosts.</title>
        <authorList>
            <person name="Li F."/>
            <person name="Cheng C."/>
            <person name="Zheng J."/>
            <person name="Quevedo R.M."/>
            <person name="Li J."/>
            <person name="Roos S."/>
            <person name="Gaenzle M.G."/>
            <person name="Walter J."/>
        </authorList>
    </citation>
    <scope>NUCLEOTIDE SEQUENCE [LARGE SCALE GENOMIC DNA]</scope>
    <source>
        <strain evidence="3 4">RRLNB_1_1</strain>
    </source>
</reference>
<name>A0A7W3Y7M3_9LACO</name>
<evidence type="ECO:0000313" key="4">
    <source>
        <dbReference type="Proteomes" id="UP000518316"/>
    </source>
</evidence>
<dbReference type="InterPro" id="IPR057253">
    <property type="entry name" value="CoiA-like_N"/>
</dbReference>
<dbReference type="EMBL" id="JACIVC010000035">
    <property type="protein sequence ID" value="MBB1068834.1"/>
    <property type="molecule type" value="Genomic_DNA"/>
</dbReference>
<feature type="domain" description="Competence protein CoiA nuclease-like" evidence="1">
    <location>
        <begin position="57"/>
        <end position="204"/>
    </location>
</feature>
<feature type="domain" description="Competence protein CoiA-like N-terminal" evidence="2">
    <location>
        <begin position="15"/>
        <end position="53"/>
    </location>
</feature>
<keyword evidence="4" id="KW-1185">Reference proteome</keyword>